<feature type="repeat" description="CHCR" evidence="7">
    <location>
        <begin position="1402"/>
        <end position="1545"/>
    </location>
</feature>
<evidence type="ECO:0000256" key="4">
    <source>
        <dbReference type="ARBA" id="ARBA00023176"/>
    </source>
</evidence>
<keyword evidence="2" id="KW-0677">Repeat</keyword>
<comment type="subcellular location">
    <subcellularLocation>
        <location evidence="6">Cytoplasmic vesicle membrane</location>
        <topology evidence="6">Peripheral membrane protein</topology>
        <orientation evidence="6">Cytoplasmic side</orientation>
    </subcellularLocation>
    <subcellularLocation>
        <location evidence="6">Membrane</location>
        <location evidence="6">Coated pit</location>
        <topology evidence="6">Peripheral membrane protein</topology>
        <orientation evidence="6">Cytoplasmic side</orientation>
    </subcellularLocation>
</comment>
<dbReference type="Ensembl" id="ENSCLMT00005025352.1">
    <property type="protein sequence ID" value="ENSCLMP00005024242.1"/>
    <property type="gene ID" value="ENSCLMG00005009416.1"/>
</dbReference>
<dbReference type="InterPro" id="IPR016024">
    <property type="entry name" value="ARM-type_fold"/>
</dbReference>
<evidence type="ECO:0000313" key="9">
    <source>
        <dbReference type="Ensembl" id="ENSCLMP00005024242.1"/>
    </source>
</evidence>
<dbReference type="GO" id="GO:0045334">
    <property type="term" value="C:clathrin-coated endocytic vesicle"/>
    <property type="evidence" value="ECO:0007669"/>
    <property type="project" value="TreeGrafter"/>
</dbReference>
<keyword evidence="4 6" id="KW-0168">Coated pit</keyword>
<evidence type="ECO:0000256" key="2">
    <source>
        <dbReference type="ARBA" id="ARBA00022737"/>
    </source>
</evidence>
<dbReference type="InterPro" id="IPR015348">
    <property type="entry name" value="Clathrin_H-chain_linker_core"/>
</dbReference>
<evidence type="ECO:0000313" key="10">
    <source>
        <dbReference type="Proteomes" id="UP000694565"/>
    </source>
</evidence>
<comment type="function">
    <text evidence="6">Clathrin is the major protein of the polyhedral coat of coated pits and vesicles.</text>
</comment>
<evidence type="ECO:0000256" key="5">
    <source>
        <dbReference type="ARBA" id="ARBA00023329"/>
    </source>
</evidence>
<dbReference type="Pfam" id="PF00637">
    <property type="entry name" value="Clathrin"/>
    <property type="match status" value="7"/>
</dbReference>
<feature type="repeat" description="CHCR" evidence="7">
    <location>
        <begin position="1107"/>
        <end position="1248"/>
    </location>
</feature>
<dbReference type="Pfam" id="PF01394">
    <property type="entry name" value="Clathrin_propel"/>
    <property type="match status" value="3"/>
</dbReference>
<evidence type="ECO:0000256" key="7">
    <source>
        <dbReference type="PROSITE-ProRule" id="PRU01006"/>
    </source>
</evidence>
<comment type="similarity">
    <text evidence="1 6">Belongs to the clathrin heavy chain family.</text>
</comment>
<organism evidence="9 10">
    <name type="scientific">Cyclopterus lumpus</name>
    <name type="common">Lumpsucker</name>
    <dbReference type="NCBI Taxonomy" id="8103"/>
    <lineage>
        <taxon>Eukaryota</taxon>
        <taxon>Metazoa</taxon>
        <taxon>Chordata</taxon>
        <taxon>Craniata</taxon>
        <taxon>Vertebrata</taxon>
        <taxon>Euteleostomi</taxon>
        <taxon>Actinopterygii</taxon>
        <taxon>Neopterygii</taxon>
        <taxon>Teleostei</taxon>
        <taxon>Neoteleostei</taxon>
        <taxon>Acanthomorphata</taxon>
        <taxon>Eupercaria</taxon>
        <taxon>Perciformes</taxon>
        <taxon>Cottioidei</taxon>
        <taxon>Cottales</taxon>
        <taxon>Cyclopteridae</taxon>
        <taxon>Cyclopterus</taxon>
    </lineage>
</organism>
<dbReference type="FunFam" id="1.25.40.10:FF:000095">
    <property type="entry name" value="Clathrin heavy chain"/>
    <property type="match status" value="1"/>
</dbReference>
<dbReference type="PROSITE" id="PS50236">
    <property type="entry name" value="CHCR"/>
    <property type="match status" value="7"/>
</dbReference>
<dbReference type="PANTHER" id="PTHR10292">
    <property type="entry name" value="CLATHRIN HEAVY CHAIN RELATED"/>
    <property type="match status" value="1"/>
</dbReference>
<dbReference type="Pfam" id="PF13838">
    <property type="entry name" value="Clathrin_H_link"/>
    <property type="match status" value="1"/>
</dbReference>
<feature type="repeat" description="CHCR" evidence="7">
    <location>
        <begin position="516"/>
        <end position="662"/>
    </location>
</feature>
<evidence type="ECO:0000256" key="1">
    <source>
        <dbReference type="ARBA" id="ARBA00009535"/>
    </source>
</evidence>
<keyword evidence="3 6" id="KW-0472">Membrane</keyword>
<keyword evidence="10" id="KW-1185">Reference proteome</keyword>
<dbReference type="FunFam" id="1.25.40.10:FF:000007">
    <property type="entry name" value="Clathrin heavy chain"/>
    <property type="match status" value="1"/>
</dbReference>
<feature type="repeat" description="CHCR" evidence="7">
    <location>
        <begin position="665"/>
        <end position="807"/>
    </location>
</feature>
<dbReference type="GO" id="GO:0005198">
    <property type="term" value="F:structural molecule activity"/>
    <property type="evidence" value="ECO:0007669"/>
    <property type="project" value="InterPro"/>
</dbReference>
<accession>A0A8C2Z9Y4</accession>
<reference evidence="9" key="2">
    <citation type="submission" date="2025-09" db="UniProtKB">
        <authorList>
            <consortium name="Ensembl"/>
        </authorList>
    </citation>
    <scope>IDENTIFICATION</scope>
</reference>
<feature type="repeat" description="CHCR" evidence="7">
    <location>
        <begin position="812"/>
        <end position="951"/>
    </location>
</feature>
<dbReference type="GO" id="GO:0032051">
    <property type="term" value="F:clathrin light chain binding"/>
    <property type="evidence" value="ECO:0007669"/>
    <property type="project" value="InterPro"/>
</dbReference>
<dbReference type="SUPFAM" id="SSF50989">
    <property type="entry name" value="Clathrin heavy-chain terminal domain"/>
    <property type="match status" value="1"/>
</dbReference>
<dbReference type="FunFam" id="1.25.40.10:FF:000001">
    <property type="entry name" value="Clathrin heavy chain"/>
    <property type="match status" value="1"/>
</dbReference>
<dbReference type="FunFam" id="1.25.40.10:FF:000002">
    <property type="entry name" value="Clathrin heavy chain"/>
    <property type="match status" value="1"/>
</dbReference>
<dbReference type="GO" id="GO:0030130">
    <property type="term" value="C:clathrin coat of trans-Golgi network vesicle"/>
    <property type="evidence" value="ECO:0007669"/>
    <property type="project" value="InterPro"/>
</dbReference>
<dbReference type="PIRSF" id="PIRSF002290">
    <property type="entry name" value="Clathrin_H_chain"/>
    <property type="match status" value="1"/>
</dbReference>
<reference evidence="9" key="1">
    <citation type="submission" date="2025-08" db="UniProtKB">
        <authorList>
            <consortium name="Ensembl"/>
        </authorList>
    </citation>
    <scope>IDENTIFICATION</scope>
</reference>
<dbReference type="InterPro" id="IPR000547">
    <property type="entry name" value="Clathrin_H-chain/VPS_repeat"/>
</dbReference>
<name>A0A8C2Z9Y4_CYCLU</name>
<dbReference type="Gene3D" id="1.25.40.730">
    <property type="match status" value="1"/>
</dbReference>
<dbReference type="InterPro" id="IPR011990">
    <property type="entry name" value="TPR-like_helical_dom_sf"/>
</dbReference>
<dbReference type="Proteomes" id="UP000694565">
    <property type="component" value="Unplaced"/>
</dbReference>
<dbReference type="SUPFAM" id="SSF48371">
    <property type="entry name" value="ARM repeat"/>
    <property type="match status" value="6"/>
</dbReference>
<feature type="repeat" description="CHCR" evidence="7">
    <location>
        <begin position="1253"/>
        <end position="1399"/>
    </location>
</feature>
<evidence type="ECO:0000256" key="3">
    <source>
        <dbReference type="ARBA" id="ARBA00023136"/>
    </source>
</evidence>
<dbReference type="GO" id="GO:0006886">
    <property type="term" value="P:intracellular protein transport"/>
    <property type="evidence" value="ECO:0007669"/>
    <property type="project" value="UniProtKB-UniRule"/>
</dbReference>
<dbReference type="InterPro" id="IPR022365">
    <property type="entry name" value="Clathrin_H-chain_propeller_rpt"/>
</dbReference>
<dbReference type="GO" id="GO:0071439">
    <property type="term" value="C:clathrin complex"/>
    <property type="evidence" value="ECO:0007669"/>
    <property type="project" value="InterPro"/>
</dbReference>
<protein>
    <recommendedName>
        <fullName evidence="6">Clathrin heavy chain</fullName>
    </recommendedName>
</protein>
<feature type="repeat" description="CHCR" evidence="7">
    <location>
        <begin position="958"/>
        <end position="1103"/>
    </location>
</feature>
<feature type="domain" description="Clathrin heavy chain linker core motif" evidence="8">
    <location>
        <begin position="312"/>
        <end position="335"/>
    </location>
</feature>
<dbReference type="Pfam" id="PF09268">
    <property type="entry name" value="Clathrin-link"/>
    <property type="match status" value="1"/>
</dbReference>
<dbReference type="InterPro" id="IPR055358">
    <property type="entry name" value="CHCR"/>
</dbReference>
<proteinExistence type="inferred from homology"/>
<evidence type="ECO:0000256" key="6">
    <source>
        <dbReference type="PIRNR" id="PIRNR002290"/>
    </source>
</evidence>
<dbReference type="GeneTree" id="ENSGT00950000183166"/>
<dbReference type="InterPro" id="IPR016025">
    <property type="entry name" value="Clathrin_H-chain_N"/>
</dbReference>
<sequence length="1602" mass="182778">LLIHFQLQNRGVNPANIGFSYLTMESDKFICIREKVGDQNQVVIVDMSDPTNPIRRPISADSAIMNPASKVIALKGERRERRSCFWKWISVNTVALVTDAAVFHWSMEGDSQPAKVFDRHASLAGCQIINYRTDEQQKWLLLIGISAQQNRVVGAMQLYSVDRKVSQPSRATPLPSGSSKWREMPNPSTLFCFAVRSQAGGKLHIIEVGQPAAGNQPFAKKAVDVFFPPEAQTDFPVAMQVRKDSSPPPSSCVIYLITKYGYIHLYDLESGVCIYMNRISAETIFVTAPHEATSGIIGVNKKGQVLSVCVEEENIVNYATNVLQNPDLALRMAVRSNLAGAEEIFARKFNTLFAQGSYSEAAKIAASAPKVRQCLPLCRSAHPGQASPLLQYFGILLDQGQLNKFESLELCRPVLQQGRKQLLEKWLKEDKVGPGWMCSEELGDLVKASDPTLALSVFLRANVPNKVIQCFAETGQFQKIVLYAKKVGYTPEWVFLLRNVMRVNPDQGLQFAQMLVQDEEPLANINQIVDVFMEGNLIQQCTSFLLDALKNNRPAEGHLQTRLLEMNLMHAPQVADAILGNQMFTHYDRAHIAQLCEKAGLLQRALEHFTDQYDIKRAVVHTHLLNPEWLVNFFGSLSVEDSLECLRAMLSANIRQNLQLCVQVASKYHEQLGTQSLVELFESFKSYEGLFYFLGSIVNFSQEPDVHFKYIQAACKTGQIKEVERICRESNCYDPERVKNFLKEAKLTDQLPLIIVCDRFDFVHDLVLYLYRNSLQKYIEIYVQKVNPSRLPVVIGGLLDVDCAEDVIKNLIMVVRGQFSTDELVEEVEKRNRLKLLLSWLESRTHDGCEEPATHNALAKIYIDSNNTPERFLKENTFYDSTVVGKYCEKRDPHLACVAYERGECDLDLIKVCNENSLFKSEARYLVRRKDAELWANVLEENNPFRRQLIDQVVQTALSETQDPEEVSVTVKAFMTADLPNELIELLEKIVLDNSVFSEHRNLQNLLILTAIKADRTRVMEYINKLDNYDAPDIANIAISNELFEEAFAIFKKFDVNTSAIQVLIEHIGNLDRAYEFAERCNEPAVWSQLARAQLQRDLVKEAIDSYIKAVDPSAYMEVVNAASKNDNWEDLVKFLQMARKKARESYVETELIFALAKTNRLAELEEFVSGPNNAHIQQVGDRCYDDGMHEAAKLLYNNVSNFARLASTLVHLGEYQAAVDSARKANSTRTWKEVCFACVDGEEFRLGQIWGLHIVIHADELEDLISYYQDRGYFEELIALLEAALGLERAHMGMFTELAILYSKFKPQKMREHLELFWSRVNIPKVLRAAEQSHLWAELVFLYDKYEEFDNAAITMMSHATDAWKEGPFKDIIAKVANLELYYKSLFFYLEYKPLLLNDLLTILSPRLDHSRAVAFFSKVNQLKVVKPYLRSVQNHNNKSVNEALNNLLTEEEDYQGLRASIDDYDNFDTIGLAQRLEKHELIEFRRIGAYLYKGNNRWRQSVELCKRDKLYKDAMLYAAESKDAELAETLLQWFLEEGRKECFAACLFASYDLLHPDVVLELAWRHNIMDFAINLSLKVVSCRYLKKTRHTGSFSLGLLK</sequence>
<evidence type="ECO:0000259" key="8">
    <source>
        <dbReference type="Pfam" id="PF09268"/>
    </source>
</evidence>
<dbReference type="GO" id="GO:0006898">
    <property type="term" value="P:receptor-mediated endocytosis"/>
    <property type="evidence" value="ECO:0007669"/>
    <property type="project" value="TreeGrafter"/>
</dbReference>
<dbReference type="InterPro" id="IPR016341">
    <property type="entry name" value="Clathrin_heavy_chain"/>
</dbReference>
<keyword evidence="5 6" id="KW-0968">Cytoplasmic vesicle</keyword>
<dbReference type="PANTHER" id="PTHR10292:SF6">
    <property type="entry name" value="CLATHRIN HEAVY CHAIN 2"/>
    <property type="match status" value="1"/>
</dbReference>
<dbReference type="GO" id="GO:0070062">
    <property type="term" value="C:extracellular exosome"/>
    <property type="evidence" value="ECO:0007669"/>
    <property type="project" value="TreeGrafter"/>
</dbReference>
<dbReference type="GO" id="GO:0030132">
    <property type="term" value="C:clathrin coat of coated pit"/>
    <property type="evidence" value="ECO:0007669"/>
    <property type="project" value="InterPro"/>
</dbReference>
<dbReference type="Gene3D" id="1.25.40.10">
    <property type="entry name" value="Tetratricopeptide repeat domain"/>
    <property type="match status" value="4"/>
</dbReference>
<dbReference type="Gene3D" id="2.130.10.110">
    <property type="entry name" value="Clathrin heavy-chain terminal domain"/>
    <property type="match status" value="1"/>
</dbReference>
<dbReference type="SMART" id="SM00299">
    <property type="entry name" value="CLH"/>
    <property type="match status" value="7"/>
</dbReference>